<dbReference type="Proteomes" id="UP000182015">
    <property type="component" value="Unassembled WGS sequence"/>
</dbReference>
<evidence type="ECO:0000313" key="2">
    <source>
        <dbReference type="EMBL" id="OJF71922.1"/>
    </source>
</evidence>
<comment type="caution">
    <text evidence="2">The sequence shown here is derived from an EMBL/GenBank/DDBJ whole genome shotgun (WGS) entry which is preliminary data.</text>
</comment>
<gene>
    <name evidence="2" type="ORF">A9Q68_08065</name>
</gene>
<proteinExistence type="predicted"/>
<dbReference type="SUPFAM" id="SSF63411">
    <property type="entry name" value="LuxS/MPP-like metallohydrolase"/>
    <property type="match status" value="2"/>
</dbReference>
<accession>A0A1L8MME1</accession>
<dbReference type="AlphaFoldDB" id="A0A1L8MME1"/>
<dbReference type="RefSeq" id="WP_071794209.1">
    <property type="nucleotide sequence ID" value="NZ_LZDD01000002.1"/>
</dbReference>
<evidence type="ECO:0000313" key="3">
    <source>
        <dbReference type="Proteomes" id="UP000182015"/>
    </source>
</evidence>
<organism evidence="2 3">
    <name type="scientific">Streptococcus bovimastitidis</name>
    <dbReference type="NCBI Taxonomy" id="1856638"/>
    <lineage>
        <taxon>Bacteria</taxon>
        <taxon>Bacillati</taxon>
        <taxon>Bacillota</taxon>
        <taxon>Bacilli</taxon>
        <taxon>Lactobacillales</taxon>
        <taxon>Streptococcaceae</taxon>
        <taxon>Streptococcus</taxon>
    </lineage>
</organism>
<name>A0A1L8MME1_9STRE</name>
<dbReference type="InterPro" id="IPR050361">
    <property type="entry name" value="MPP/UQCRC_Complex"/>
</dbReference>
<feature type="domain" description="Peptidase M16 C-terminal" evidence="1">
    <location>
        <begin position="188"/>
        <end position="349"/>
    </location>
</feature>
<keyword evidence="3" id="KW-1185">Reference proteome</keyword>
<dbReference type="STRING" id="1856638.A9Q68_08065"/>
<dbReference type="EMBL" id="LZDD01000002">
    <property type="protein sequence ID" value="OJF71922.1"/>
    <property type="molecule type" value="Genomic_DNA"/>
</dbReference>
<dbReference type="PANTHER" id="PTHR11851">
    <property type="entry name" value="METALLOPROTEASE"/>
    <property type="match status" value="1"/>
</dbReference>
<reference evidence="3" key="1">
    <citation type="submission" date="2016-06" db="EMBL/GenBank/DDBJ databases">
        <authorList>
            <person name="de Vries S.P.W."/>
            <person name="Hadjirin N.F."/>
            <person name="Lay E.M."/>
            <person name="Zadoks R.N."/>
            <person name="Peacock S.J."/>
            <person name="Parkhill J."/>
            <person name="Grant A.J."/>
            <person name="Mcdougall S."/>
            <person name="Holmes M.A."/>
        </authorList>
    </citation>
    <scope>NUCLEOTIDE SEQUENCE [LARGE SCALE GENOMIC DNA]</scope>
    <source>
        <strain evidence="3">NZ1587</strain>
    </source>
</reference>
<dbReference type="InterPro" id="IPR011249">
    <property type="entry name" value="Metalloenz_LuxS/M16"/>
</dbReference>
<protein>
    <submittedName>
        <fullName evidence="2">Peptidase M16</fullName>
    </submittedName>
</protein>
<dbReference type="NCBIfam" id="NF047422">
    <property type="entry name" value="YfmF_fam"/>
    <property type="match status" value="1"/>
</dbReference>
<dbReference type="OrthoDB" id="9762085at2"/>
<dbReference type="GO" id="GO:0046872">
    <property type="term" value="F:metal ion binding"/>
    <property type="evidence" value="ECO:0007669"/>
    <property type="project" value="InterPro"/>
</dbReference>
<dbReference type="Pfam" id="PF05193">
    <property type="entry name" value="Peptidase_M16_C"/>
    <property type="match status" value="1"/>
</dbReference>
<dbReference type="PANTHER" id="PTHR11851:SF186">
    <property type="entry name" value="INACTIVE METALLOPROTEASE YMFF-RELATED"/>
    <property type="match status" value="1"/>
</dbReference>
<sequence>MKIVEGVQLHLIKTEKFKTNHITLRFSGDLSQKLVAKRVLVAQMLATANEDYPTAKEFREKLADLYGASLSTNVSVKGKVHIVDIDITFIQDIYAFQGEKILEEVIDLLKGILFSPLLSVAQYQPRIFEVEKTNLMNYLESDKEDSFYYGSLQLKELFFKDTDLQVSKYGTADLVDKETAYTSYQEFHKMLMEDQIDIYILGQFDDYKVVQLFHQFPFEPRKKELSFYYQQEYSNIVSEKIDKKLLNQSILELAYYFPSERFKEDYYALTVLNGLLGSYAHSRLFTKIRETEGIAYSIGSKIDRYSGLLEIYAGIDKKDKTKALQLIVKEINDIKMGRFSSQLVEKTKLMLQTNGALSEDYCKALVDSSYTQSYIDNDFSLELWLKKIKSVKKMDIIKAANHLKLQALYFLEADK</sequence>
<evidence type="ECO:0000259" key="1">
    <source>
        <dbReference type="Pfam" id="PF05193"/>
    </source>
</evidence>
<dbReference type="InterPro" id="IPR007863">
    <property type="entry name" value="Peptidase_M16_C"/>
</dbReference>
<dbReference type="Gene3D" id="3.30.830.10">
    <property type="entry name" value="Metalloenzyme, LuxS/M16 peptidase-like"/>
    <property type="match status" value="2"/>
</dbReference>